<dbReference type="GO" id="GO:0005886">
    <property type="term" value="C:plasma membrane"/>
    <property type="evidence" value="ECO:0007669"/>
    <property type="project" value="TreeGrafter"/>
</dbReference>
<feature type="transmembrane region" description="Helical" evidence="1">
    <location>
        <begin position="414"/>
        <end position="434"/>
    </location>
</feature>
<feature type="non-terminal residue" evidence="2">
    <location>
        <position position="441"/>
    </location>
</feature>
<feature type="transmembrane region" description="Helical" evidence="1">
    <location>
        <begin position="227"/>
        <end position="245"/>
    </location>
</feature>
<dbReference type="EMBL" id="LAZR01047192">
    <property type="protein sequence ID" value="KKK94795.1"/>
    <property type="molecule type" value="Genomic_DNA"/>
</dbReference>
<proteinExistence type="predicted"/>
<keyword evidence="1" id="KW-1133">Transmembrane helix</keyword>
<feature type="transmembrane region" description="Helical" evidence="1">
    <location>
        <begin position="325"/>
        <end position="345"/>
    </location>
</feature>
<dbReference type="AlphaFoldDB" id="A0A0F9A9F7"/>
<dbReference type="Pfam" id="PF00873">
    <property type="entry name" value="ACR_tran"/>
    <property type="match status" value="1"/>
</dbReference>
<keyword evidence="1" id="KW-0812">Transmembrane</keyword>
<feature type="transmembrane region" description="Helical" evidence="1">
    <location>
        <begin position="280"/>
        <end position="304"/>
    </location>
</feature>
<evidence type="ECO:0000256" key="1">
    <source>
        <dbReference type="SAM" id="Phobius"/>
    </source>
</evidence>
<dbReference type="PANTHER" id="PTHR32063">
    <property type="match status" value="1"/>
</dbReference>
<gene>
    <name evidence="2" type="ORF">LCGC14_2679250</name>
</gene>
<dbReference type="Gene3D" id="3.30.70.1430">
    <property type="entry name" value="Multidrug efflux transporter AcrB pore domain"/>
    <property type="match status" value="1"/>
</dbReference>
<protein>
    <recommendedName>
        <fullName evidence="3">SSD domain-containing protein</fullName>
    </recommendedName>
</protein>
<name>A0A0F9A9F7_9ZZZZ</name>
<dbReference type="PANTHER" id="PTHR32063:SF18">
    <property type="entry name" value="CATION EFFLUX SYSTEM PROTEIN"/>
    <property type="match status" value="1"/>
</dbReference>
<dbReference type="SUPFAM" id="SSF82693">
    <property type="entry name" value="Multidrug efflux transporter AcrB pore domain, PN1, PN2, PC1 and PC2 subdomains"/>
    <property type="match status" value="1"/>
</dbReference>
<organism evidence="2">
    <name type="scientific">marine sediment metagenome</name>
    <dbReference type="NCBI Taxonomy" id="412755"/>
    <lineage>
        <taxon>unclassified sequences</taxon>
        <taxon>metagenomes</taxon>
        <taxon>ecological metagenomes</taxon>
    </lineage>
</organism>
<feature type="transmembrane region" description="Helical" evidence="1">
    <location>
        <begin position="252"/>
        <end position="274"/>
    </location>
</feature>
<dbReference type="InterPro" id="IPR001036">
    <property type="entry name" value="Acrflvin-R"/>
</dbReference>
<dbReference type="PRINTS" id="PR00702">
    <property type="entry name" value="ACRIFLAVINRP"/>
</dbReference>
<reference evidence="2" key="1">
    <citation type="journal article" date="2015" name="Nature">
        <title>Complex archaea that bridge the gap between prokaryotes and eukaryotes.</title>
        <authorList>
            <person name="Spang A."/>
            <person name="Saw J.H."/>
            <person name="Jorgensen S.L."/>
            <person name="Zaremba-Niedzwiedzka K."/>
            <person name="Martijn J."/>
            <person name="Lind A.E."/>
            <person name="van Eijk R."/>
            <person name="Schleper C."/>
            <person name="Guy L."/>
            <person name="Ettema T.J."/>
        </authorList>
    </citation>
    <scope>NUCLEOTIDE SEQUENCE</scope>
</reference>
<feature type="transmembrane region" description="Helical" evidence="1">
    <location>
        <begin position="351"/>
        <end position="372"/>
    </location>
</feature>
<feature type="non-terminal residue" evidence="2">
    <location>
        <position position="1"/>
    </location>
</feature>
<dbReference type="GO" id="GO:0042910">
    <property type="term" value="F:xenobiotic transmembrane transporter activity"/>
    <property type="evidence" value="ECO:0007669"/>
    <property type="project" value="TreeGrafter"/>
</dbReference>
<sequence length="441" mass="48588">ELRRKALNVQSQLPKEASTILVNDDFGDVFGIYYALTADEGFTYEELEDYAQFIKQNLATVKDAAKVELFGIQDRVVNVYISEQKLSNSGITPANIREAINSQNQLVKAGNFKAGKMEVRVDAVGTFQSLEEIENLVITGREGNQIRLQDLATVERDYKDPPGNLMRMNGKPAIGIGIATRVGGNSVKMGERVRTKLEALEALLPIGIELNGIYFEDEVAVKANNDFLVNLALAVGIVIFIILLSMGVRAGLLIGSSLIFTIMGTLLFMMPAGIELHRTSLAAIIIAMGMLVDNAIVVTDNAQIRIKRGMKRRDALVQGATTPQWGLFGATIIAVISFLPLYLAPNNTAEIIKPLFVVLAISLLLSWLFALIQTPVWGDFILKETKGEEGKDPYDTAFYRKLTGFIEGVIKMRWITLGAVVVLFVISMSLFKFIEEDFFPA</sequence>
<dbReference type="Gene3D" id="1.20.1640.10">
    <property type="entry name" value="Multidrug efflux transporter AcrB transmembrane domain"/>
    <property type="match status" value="2"/>
</dbReference>
<accession>A0A0F9A9F7</accession>
<dbReference type="Gene3D" id="3.30.2090.10">
    <property type="entry name" value="Multidrug efflux transporter AcrB TolC docking domain, DN and DC subdomains"/>
    <property type="match status" value="1"/>
</dbReference>
<dbReference type="SUPFAM" id="SSF82866">
    <property type="entry name" value="Multidrug efflux transporter AcrB transmembrane domain"/>
    <property type="match status" value="1"/>
</dbReference>
<comment type="caution">
    <text evidence="2">The sequence shown here is derived from an EMBL/GenBank/DDBJ whole genome shotgun (WGS) entry which is preliminary data.</text>
</comment>
<dbReference type="InterPro" id="IPR027463">
    <property type="entry name" value="AcrB_DN_DC_subdom"/>
</dbReference>
<dbReference type="Gene3D" id="3.30.70.1320">
    <property type="entry name" value="Multidrug efflux transporter AcrB pore domain like"/>
    <property type="match status" value="1"/>
</dbReference>
<evidence type="ECO:0008006" key="3">
    <source>
        <dbReference type="Google" id="ProtNLM"/>
    </source>
</evidence>
<evidence type="ECO:0000313" key="2">
    <source>
        <dbReference type="EMBL" id="KKK94795.1"/>
    </source>
</evidence>
<dbReference type="SUPFAM" id="SSF82714">
    <property type="entry name" value="Multidrug efflux transporter AcrB TolC docking domain, DN and DC subdomains"/>
    <property type="match status" value="1"/>
</dbReference>
<keyword evidence="1" id="KW-0472">Membrane</keyword>